<feature type="domain" description="AAA" evidence="1">
    <location>
        <begin position="8"/>
        <end position="198"/>
    </location>
</feature>
<accession>A0A1A0VXQ6</accession>
<gene>
    <name evidence="2" type="ORF">A5779_32315</name>
</gene>
<dbReference type="InterPro" id="IPR027417">
    <property type="entry name" value="P-loop_NTPase"/>
</dbReference>
<dbReference type="Gene3D" id="3.40.50.300">
    <property type="entry name" value="P-loop containing nucleotide triphosphate hydrolases"/>
    <property type="match status" value="1"/>
</dbReference>
<evidence type="ECO:0000259" key="1">
    <source>
        <dbReference type="Pfam" id="PF13614"/>
    </source>
</evidence>
<dbReference type="Pfam" id="PF13614">
    <property type="entry name" value="AAA_31"/>
    <property type="match status" value="1"/>
</dbReference>
<evidence type="ECO:0000313" key="2">
    <source>
        <dbReference type="EMBL" id="OBB87979.1"/>
    </source>
</evidence>
<proteinExistence type="predicted"/>
<dbReference type="EMBL" id="LZSY01000118">
    <property type="protein sequence ID" value="OBB87979.1"/>
    <property type="molecule type" value="Genomic_DNA"/>
</dbReference>
<organism evidence="2 3">
    <name type="scientific">Mycolicibacterium peregrinum</name>
    <name type="common">Mycobacterium peregrinum</name>
    <dbReference type="NCBI Taxonomy" id="43304"/>
    <lineage>
        <taxon>Bacteria</taxon>
        <taxon>Bacillati</taxon>
        <taxon>Actinomycetota</taxon>
        <taxon>Actinomycetes</taxon>
        <taxon>Mycobacteriales</taxon>
        <taxon>Mycobacteriaceae</taxon>
        <taxon>Mycolicibacterium</taxon>
    </lineage>
</organism>
<dbReference type="OrthoDB" id="69313at2"/>
<dbReference type="CDD" id="cd02042">
    <property type="entry name" value="ParAB_family"/>
    <property type="match status" value="1"/>
</dbReference>
<protein>
    <recommendedName>
        <fullName evidence="1">AAA domain-containing protein</fullName>
    </recommendedName>
</protein>
<dbReference type="SUPFAM" id="SSF52540">
    <property type="entry name" value="P-loop containing nucleoside triphosphate hydrolases"/>
    <property type="match status" value="1"/>
</dbReference>
<comment type="caution">
    <text evidence="2">The sequence shown here is derived from an EMBL/GenBank/DDBJ whole genome shotgun (WGS) entry which is preliminary data.</text>
</comment>
<reference evidence="3" key="1">
    <citation type="submission" date="2016-06" db="EMBL/GenBank/DDBJ databases">
        <authorList>
            <person name="Sutton G."/>
            <person name="Brinkac L."/>
            <person name="Sanka R."/>
            <person name="Adams M."/>
            <person name="Lau E."/>
            <person name="Mehaffy C."/>
            <person name="Tameris M."/>
            <person name="Hatherill M."/>
            <person name="Hanekom W."/>
            <person name="Mahomed H."/>
            <person name="Mcshane H."/>
        </authorList>
    </citation>
    <scope>NUCLEOTIDE SEQUENCE [LARGE SCALE GENOMIC DNA]</scope>
    <source>
        <strain evidence="3">852002-10433_SCH5171157</strain>
    </source>
</reference>
<dbReference type="InterPro" id="IPR025669">
    <property type="entry name" value="AAA_dom"/>
</dbReference>
<dbReference type="PANTHER" id="PTHR13696:SF52">
    <property type="entry name" value="PARA FAMILY PROTEIN CT_582"/>
    <property type="match status" value="1"/>
</dbReference>
<dbReference type="PANTHER" id="PTHR13696">
    <property type="entry name" value="P-LOOP CONTAINING NUCLEOSIDE TRIPHOSPHATE HYDROLASE"/>
    <property type="match status" value="1"/>
</dbReference>
<name>A0A1A0VXQ6_MYCPR</name>
<dbReference type="InterPro" id="IPR050678">
    <property type="entry name" value="DNA_Partitioning_ATPase"/>
</dbReference>
<sequence length="351" mass="37799">MTSGGQLTTIALFNHKGGVSKTTTSFNLGWKLAEQGHTVVLVDADPQCNLTGMVTGFTELSDLEAIVDRGTIYTGLAPAFEAQPREVSAVPLLSVETRQGLHLLPGDIRLAEYENTLGIAQELSGSIQALKNLPGSLSFLIKRTAASVEADYVIIDLSPGLGPINQNLVSTSDYVILPTAPDFFSVMAIDSISRVLPRWKRWAEQAFTMPILSSAAYPFPEPGMRVLGTVVQKYRPRGGQPAAAFQKWIDEINDAVKSRLVPALKDGGLLLSETQYAAGGVSMDDLCLAQIAEFNSLIAKSQENCTPVFALTEAQLGGTGSVLDNWTESRDAFNQQFTDLTNKITAMIESD</sequence>
<dbReference type="Proteomes" id="UP000094008">
    <property type="component" value="Unassembled WGS sequence"/>
</dbReference>
<dbReference type="RefSeq" id="WP_064884835.1">
    <property type="nucleotide sequence ID" value="NZ_LZSY01000118.1"/>
</dbReference>
<dbReference type="AlphaFoldDB" id="A0A1A0VXQ6"/>
<evidence type="ECO:0000313" key="3">
    <source>
        <dbReference type="Proteomes" id="UP000094008"/>
    </source>
</evidence>